<dbReference type="EMBL" id="BRXW01000701">
    <property type="protein sequence ID" value="GMH74724.1"/>
    <property type="molecule type" value="Genomic_DNA"/>
</dbReference>
<proteinExistence type="predicted"/>
<evidence type="ECO:0000313" key="1">
    <source>
        <dbReference type="EMBL" id="GMH74724.1"/>
    </source>
</evidence>
<reference evidence="2" key="1">
    <citation type="journal article" date="2023" name="Commun. Biol.">
        <title>Genome analysis of Parmales, the sister group of diatoms, reveals the evolutionary specialization of diatoms from phago-mixotrophs to photoautotrophs.</title>
        <authorList>
            <person name="Ban H."/>
            <person name="Sato S."/>
            <person name="Yoshikawa S."/>
            <person name="Yamada K."/>
            <person name="Nakamura Y."/>
            <person name="Ichinomiya M."/>
            <person name="Sato N."/>
            <person name="Blanc-Mathieu R."/>
            <person name="Endo H."/>
            <person name="Kuwata A."/>
            <person name="Ogata H."/>
        </authorList>
    </citation>
    <scope>NUCLEOTIDE SEQUENCE [LARGE SCALE GENOMIC DNA]</scope>
    <source>
        <strain evidence="2">NIES 3700</strain>
    </source>
</reference>
<sequence>MQCQVFQLYKAHWSSIKSKVEMWVRSGWTRWEDEKPEWFSDIWKASVPKKMIPKKDDEREETDVRSSMSFRDSEDAVFVQGGGRRKSLIDQVRKGKRESAKIMPEPRKQIEVEDFKRELKRRVLRRGGVKL</sequence>
<gene>
    <name evidence="1" type="ORF">TrLO_g3364</name>
</gene>
<protein>
    <submittedName>
        <fullName evidence="1">Uncharacterized protein</fullName>
    </submittedName>
</protein>
<name>A0A9W7AUP9_9STRA</name>
<evidence type="ECO:0000313" key="2">
    <source>
        <dbReference type="Proteomes" id="UP001165122"/>
    </source>
</evidence>
<dbReference type="Proteomes" id="UP001165122">
    <property type="component" value="Unassembled WGS sequence"/>
</dbReference>
<dbReference type="AlphaFoldDB" id="A0A9W7AUP9"/>
<keyword evidence="2" id="KW-1185">Reference proteome</keyword>
<organism evidence="1 2">
    <name type="scientific">Triparma laevis f. longispina</name>
    <dbReference type="NCBI Taxonomy" id="1714387"/>
    <lineage>
        <taxon>Eukaryota</taxon>
        <taxon>Sar</taxon>
        <taxon>Stramenopiles</taxon>
        <taxon>Ochrophyta</taxon>
        <taxon>Bolidophyceae</taxon>
        <taxon>Parmales</taxon>
        <taxon>Triparmaceae</taxon>
        <taxon>Triparma</taxon>
    </lineage>
</organism>
<comment type="caution">
    <text evidence="1">The sequence shown here is derived from an EMBL/GenBank/DDBJ whole genome shotgun (WGS) entry which is preliminary data.</text>
</comment>
<accession>A0A9W7AUP9</accession>